<dbReference type="InterPro" id="IPR008883">
    <property type="entry name" value="UEV_N"/>
</dbReference>
<dbReference type="GO" id="GO:0043130">
    <property type="term" value="F:ubiquitin binding"/>
    <property type="evidence" value="ECO:0007669"/>
    <property type="project" value="TreeGrafter"/>
</dbReference>
<keyword evidence="3" id="KW-1185">Reference proteome</keyword>
<dbReference type="AlphaFoldDB" id="A0A9N7UQL5"/>
<protein>
    <recommendedName>
        <fullName evidence="1">UEV domain-containing protein</fullName>
    </recommendedName>
</protein>
<evidence type="ECO:0000313" key="3">
    <source>
        <dbReference type="Proteomes" id="UP001153269"/>
    </source>
</evidence>
<dbReference type="Pfam" id="PF05743">
    <property type="entry name" value="UEV"/>
    <property type="match status" value="1"/>
</dbReference>
<sequence length="187" mass="21191">MSYSEGSIRKMLPKHVAHDIFVATTNFKWLVPKMDEFVYNDGSIKDLMSLTGTLPVNFNDATYNIPVCLWLEDSYPQTPPLCYIRPTQDMMVVRGNYTSSNGEVELPYLEDWKNGECDLVSLLQVMQVAFGDCPPVCMQPPAEPGHSSCRLQCQRQAEVLSREDGSSYLSLPRDDGPPFFQEYETNC</sequence>
<dbReference type="Proteomes" id="UP001153269">
    <property type="component" value="Unassembled WGS sequence"/>
</dbReference>
<evidence type="ECO:0000313" key="2">
    <source>
        <dbReference type="EMBL" id="CAB1436992.1"/>
    </source>
</evidence>
<dbReference type="Gene3D" id="3.10.110.10">
    <property type="entry name" value="Ubiquitin Conjugating Enzyme"/>
    <property type="match status" value="1"/>
</dbReference>
<dbReference type="PANTHER" id="PTHR23306:SF25">
    <property type="entry name" value="TUMOR SUSCEPTIBILITY GENE 101 PROTEIN"/>
    <property type="match status" value="1"/>
</dbReference>
<dbReference type="CDD" id="cd11685">
    <property type="entry name" value="UEV_TSG101-like"/>
    <property type="match status" value="1"/>
</dbReference>
<gene>
    <name evidence="2" type="ORF">PLEPLA_LOCUS25025</name>
</gene>
<evidence type="ECO:0000259" key="1">
    <source>
        <dbReference type="PROSITE" id="PS51322"/>
    </source>
</evidence>
<dbReference type="EMBL" id="CADEAL010001968">
    <property type="protein sequence ID" value="CAB1436992.1"/>
    <property type="molecule type" value="Genomic_DNA"/>
</dbReference>
<dbReference type="InterPro" id="IPR052070">
    <property type="entry name" value="ESCRT-I_UEV_domain"/>
</dbReference>
<dbReference type="InterPro" id="IPR016135">
    <property type="entry name" value="UBQ-conjugating_enzyme/RWD"/>
</dbReference>
<feature type="domain" description="UEV" evidence="1">
    <location>
        <begin position="1"/>
        <end position="140"/>
    </location>
</feature>
<dbReference type="SUPFAM" id="SSF54495">
    <property type="entry name" value="UBC-like"/>
    <property type="match status" value="1"/>
</dbReference>
<dbReference type="GO" id="GO:0015031">
    <property type="term" value="P:protein transport"/>
    <property type="evidence" value="ECO:0007669"/>
    <property type="project" value="InterPro"/>
</dbReference>
<organism evidence="2 3">
    <name type="scientific">Pleuronectes platessa</name>
    <name type="common">European plaice</name>
    <dbReference type="NCBI Taxonomy" id="8262"/>
    <lineage>
        <taxon>Eukaryota</taxon>
        <taxon>Metazoa</taxon>
        <taxon>Chordata</taxon>
        <taxon>Craniata</taxon>
        <taxon>Vertebrata</taxon>
        <taxon>Euteleostomi</taxon>
        <taxon>Actinopterygii</taxon>
        <taxon>Neopterygii</taxon>
        <taxon>Teleostei</taxon>
        <taxon>Neoteleostei</taxon>
        <taxon>Acanthomorphata</taxon>
        <taxon>Carangaria</taxon>
        <taxon>Pleuronectiformes</taxon>
        <taxon>Pleuronectoidei</taxon>
        <taxon>Pleuronectidae</taxon>
        <taxon>Pleuronectes</taxon>
    </lineage>
</organism>
<proteinExistence type="predicted"/>
<dbReference type="PROSITE" id="PS51322">
    <property type="entry name" value="UEV"/>
    <property type="match status" value="1"/>
</dbReference>
<dbReference type="GO" id="GO:0008333">
    <property type="term" value="P:endosome to lysosome transport"/>
    <property type="evidence" value="ECO:0007669"/>
    <property type="project" value="TreeGrafter"/>
</dbReference>
<name>A0A9N7UQL5_PLEPL</name>
<accession>A0A9N7UQL5</accession>
<dbReference type="GO" id="GO:0000813">
    <property type="term" value="C:ESCRT I complex"/>
    <property type="evidence" value="ECO:0007669"/>
    <property type="project" value="TreeGrafter"/>
</dbReference>
<comment type="caution">
    <text evidence="2">The sequence shown here is derived from an EMBL/GenBank/DDBJ whole genome shotgun (WGS) entry which is preliminary data.</text>
</comment>
<reference evidence="2" key="1">
    <citation type="submission" date="2020-03" db="EMBL/GenBank/DDBJ databases">
        <authorList>
            <person name="Weist P."/>
        </authorList>
    </citation>
    <scope>NUCLEOTIDE SEQUENCE</scope>
</reference>
<dbReference type="PANTHER" id="PTHR23306">
    <property type="entry name" value="TUMOR SUSCEPTIBILITY GENE 101 PROTEIN-RELATED"/>
    <property type="match status" value="1"/>
</dbReference>